<evidence type="ECO:0000256" key="1">
    <source>
        <dbReference type="ARBA" id="ARBA00001971"/>
    </source>
</evidence>
<evidence type="ECO:0000256" key="2">
    <source>
        <dbReference type="ARBA" id="ARBA00004167"/>
    </source>
</evidence>
<dbReference type="GO" id="GO:0004497">
    <property type="term" value="F:monooxygenase activity"/>
    <property type="evidence" value="ECO:0007669"/>
    <property type="project" value="UniProtKB-KW"/>
</dbReference>
<dbReference type="GO" id="GO:0016705">
    <property type="term" value="F:oxidoreductase activity, acting on paired donors, with incorporation or reduction of molecular oxygen"/>
    <property type="evidence" value="ECO:0007669"/>
    <property type="project" value="InterPro"/>
</dbReference>
<dbReference type="OrthoDB" id="1103324at2759"/>
<proteinExistence type="inferred from homology"/>
<keyword evidence="13" id="KW-0325">Glycoprotein</keyword>
<dbReference type="PANTHER" id="PTHR46300:SF2">
    <property type="entry name" value="CYTOCHROME P450 MONOOXYGENASE ALNH-RELATED"/>
    <property type="match status" value="1"/>
</dbReference>
<evidence type="ECO:0000256" key="6">
    <source>
        <dbReference type="ARBA" id="ARBA00022692"/>
    </source>
</evidence>
<dbReference type="PANTHER" id="PTHR46300">
    <property type="entry name" value="P450, PUTATIVE (EUROFUNG)-RELATED-RELATED"/>
    <property type="match status" value="1"/>
</dbReference>
<dbReference type="InterPro" id="IPR002401">
    <property type="entry name" value="Cyt_P450_E_grp-I"/>
</dbReference>
<keyword evidence="9" id="KW-0560">Oxidoreductase</keyword>
<evidence type="ECO:0000313" key="14">
    <source>
        <dbReference type="EMBL" id="ESK90542.1"/>
    </source>
</evidence>
<gene>
    <name evidence="14" type="ORF">Moror_4278</name>
</gene>
<evidence type="ECO:0000256" key="11">
    <source>
        <dbReference type="ARBA" id="ARBA00023033"/>
    </source>
</evidence>
<reference evidence="14 15" key="1">
    <citation type="journal article" date="2014" name="BMC Genomics">
        <title>Genome and secretome analysis of the hemibiotrophic fungal pathogen, Moniliophthora roreri, which causes frosty pod rot disease of cacao: mechanisms of the biotrophic and necrotrophic phases.</title>
        <authorList>
            <person name="Meinhardt L.W."/>
            <person name="Costa G.G.L."/>
            <person name="Thomazella D.P.T."/>
            <person name="Teixeira P.J.P.L."/>
            <person name="Carazzolle M.F."/>
            <person name="Schuster S.C."/>
            <person name="Carlson J.E."/>
            <person name="Guiltinan M.J."/>
            <person name="Mieczkowski P."/>
            <person name="Farmer A."/>
            <person name="Ramaraj T."/>
            <person name="Crozier J."/>
            <person name="Davis R.E."/>
            <person name="Shao J."/>
            <person name="Melnick R.L."/>
            <person name="Pereira G.A.G."/>
            <person name="Bailey B.A."/>
        </authorList>
    </citation>
    <scope>NUCLEOTIDE SEQUENCE [LARGE SCALE GENOMIC DNA]</scope>
    <source>
        <strain evidence="14 15">MCA 2997</strain>
    </source>
</reference>
<comment type="subcellular location">
    <subcellularLocation>
        <location evidence="2">Membrane</location>
        <topology evidence="2">Single-pass membrane protein</topology>
    </subcellularLocation>
</comment>
<evidence type="ECO:0000313" key="15">
    <source>
        <dbReference type="Proteomes" id="UP000017559"/>
    </source>
</evidence>
<keyword evidence="11" id="KW-0503">Monooxygenase</keyword>
<dbReference type="InterPro" id="IPR050364">
    <property type="entry name" value="Cytochrome_P450_fung"/>
</dbReference>
<dbReference type="GO" id="GO:0016020">
    <property type="term" value="C:membrane"/>
    <property type="evidence" value="ECO:0007669"/>
    <property type="project" value="UniProtKB-SubCell"/>
</dbReference>
<keyword evidence="5" id="KW-0349">Heme</keyword>
<keyword evidence="8" id="KW-1133">Transmembrane helix</keyword>
<evidence type="ECO:0000256" key="12">
    <source>
        <dbReference type="ARBA" id="ARBA00023136"/>
    </source>
</evidence>
<dbReference type="EMBL" id="AWSO01000435">
    <property type="protein sequence ID" value="ESK90542.1"/>
    <property type="molecule type" value="Genomic_DNA"/>
</dbReference>
<evidence type="ECO:0000256" key="5">
    <source>
        <dbReference type="ARBA" id="ARBA00022617"/>
    </source>
</evidence>
<accession>V2X9X2</accession>
<keyword evidence="6" id="KW-0812">Transmembrane</keyword>
<keyword evidence="12" id="KW-0472">Membrane</keyword>
<evidence type="ECO:0000256" key="4">
    <source>
        <dbReference type="ARBA" id="ARBA00010617"/>
    </source>
</evidence>
<dbReference type="KEGG" id="mrr:Moror_4278"/>
<comment type="cofactor">
    <cofactor evidence="1">
        <name>heme</name>
        <dbReference type="ChEBI" id="CHEBI:30413"/>
    </cofactor>
</comment>
<evidence type="ECO:0000256" key="10">
    <source>
        <dbReference type="ARBA" id="ARBA00023004"/>
    </source>
</evidence>
<dbReference type="InterPro" id="IPR036396">
    <property type="entry name" value="Cyt_P450_sf"/>
</dbReference>
<dbReference type="InterPro" id="IPR001128">
    <property type="entry name" value="Cyt_P450"/>
</dbReference>
<comment type="similarity">
    <text evidence="4">Belongs to the cytochrome P450 family.</text>
</comment>
<evidence type="ECO:0000256" key="13">
    <source>
        <dbReference type="ARBA" id="ARBA00023180"/>
    </source>
</evidence>
<dbReference type="AlphaFoldDB" id="V2X9X2"/>
<evidence type="ECO:0000256" key="3">
    <source>
        <dbReference type="ARBA" id="ARBA00005179"/>
    </source>
</evidence>
<sequence length="286" mass="33021">MAFTAHIILTPKAIESHLPIQDFFNYIGRYSNSVIMSVLFGKRCPRYESADAKAFFKSVEAFNRALAPSIPPVDLFPFLDYLPEKLAWWGVLAKDVERMQRDLYFGLLNECEKRMQRGEHNGSYMEELIARQKELGLDRKIIGHLGGVLLEGGTETTASFLQRLVLFLAAFPDAQHRAQEEIDRVVGHERSPMLEDIKDLPYIQTVIKEYRIVRSNQSFIIPKGATIFVNTYAIYHNPDSTSYVNKDMNSDSIWDNQAIFMSYCTSLYDNMLDPRLIYYDGLGYRW</sequence>
<dbReference type="HOGENOM" id="CLU_973463_0_0_1"/>
<dbReference type="Proteomes" id="UP000017559">
    <property type="component" value="Unassembled WGS sequence"/>
</dbReference>
<dbReference type="Gene3D" id="1.10.630.10">
    <property type="entry name" value="Cytochrome P450"/>
    <property type="match status" value="1"/>
</dbReference>
<dbReference type="PRINTS" id="PR00463">
    <property type="entry name" value="EP450I"/>
</dbReference>
<keyword evidence="10" id="KW-0408">Iron</keyword>
<dbReference type="GO" id="GO:0005506">
    <property type="term" value="F:iron ion binding"/>
    <property type="evidence" value="ECO:0007669"/>
    <property type="project" value="InterPro"/>
</dbReference>
<dbReference type="Pfam" id="PF00067">
    <property type="entry name" value="p450"/>
    <property type="match status" value="1"/>
</dbReference>
<dbReference type="GO" id="GO:0020037">
    <property type="term" value="F:heme binding"/>
    <property type="evidence" value="ECO:0007669"/>
    <property type="project" value="InterPro"/>
</dbReference>
<evidence type="ECO:0000256" key="7">
    <source>
        <dbReference type="ARBA" id="ARBA00022723"/>
    </source>
</evidence>
<comment type="pathway">
    <text evidence="3">Secondary metabolite biosynthesis.</text>
</comment>
<keyword evidence="15" id="KW-1185">Reference proteome</keyword>
<organism evidence="14 15">
    <name type="scientific">Moniliophthora roreri (strain MCA 2997)</name>
    <name type="common">Cocoa frosty pod rot fungus</name>
    <name type="synonym">Crinipellis roreri</name>
    <dbReference type="NCBI Taxonomy" id="1381753"/>
    <lineage>
        <taxon>Eukaryota</taxon>
        <taxon>Fungi</taxon>
        <taxon>Dikarya</taxon>
        <taxon>Basidiomycota</taxon>
        <taxon>Agaricomycotina</taxon>
        <taxon>Agaricomycetes</taxon>
        <taxon>Agaricomycetidae</taxon>
        <taxon>Agaricales</taxon>
        <taxon>Marasmiineae</taxon>
        <taxon>Marasmiaceae</taxon>
        <taxon>Moniliophthora</taxon>
    </lineage>
</organism>
<dbReference type="SUPFAM" id="SSF48264">
    <property type="entry name" value="Cytochrome P450"/>
    <property type="match status" value="1"/>
</dbReference>
<comment type="caution">
    <text evidence="14">The sequence shown here is derived from an EMBL/GenBank/DDBJ whole genome shotgun (WGS) entry which is preliminary data.</text>
</comment>
<name>V2X9X2_MONRO</name>
<evidence type="ECO:0000256" key="8">
    <source>
        <dbReference type="ARBA" id="ARBA00022989"/>
    </source>
</evidence>
<protein>
    <submittedName>
        <fullName evidence="14">Cytochrome p450</fullName>
    </submittedName>
</protein>
<evidence type="ECO:0000256" key="9">
    <source>
        <dbReference type="ARBA" id="ARBA00023002"/>
    </source>
</evidence>
<keyword evidence="7" id="KW-0479">Metal-binding</keyword>